<evidence type="ECO:0000313" key="2">
    <source>
        <dbReference type="EMBL" id="PXX97125.1"/>
    </source>
</evidence>
<organism evidence="2 3">
    <name type="scientific">Marinifilum breve</name>
    <dbReference type="NCBI Taxonomy" id="2184082"/>
    <lineage>
        <taxon>Bacteria</taxon>
        <taxon>Pseudomonadati</taxon>
        <taxon>Bacteroidota</taxon>
        <taxon>Bacteroidia</taxon>
        <taxon>Marinilabiliales</taxon>
        <taxon>Marinifilaceae</taxon>
    </lineage>
</organism>
<dbReference type="AlphaFoldDB" id="A0A2V3ZTE2"/>
<evidence type="ECO:0000256" key="1">
    <source>
        <dbReference type="SAM" id="SignalP"/>
    </source>
</evidence>
<dbReference type="RefSeq" id="WP_110362622.1">
    <property type="nucleotide sequence ID" value="NZ_QFLI01000010.1"/>
</dbReference>
<comment type="caution">
    <text evidence="2">The sequence shown here is derived from an EMBL/GenBank/DDBJ whole genome shotgun (WGS) entry which is preliminary data.</text>
</comment>
<keyword evidence="3" id="KW-1185">Reference proteome</keyword>
<feature type="chain" id="PRO_5016166658" evidence="1">
    <location>
        <begin position="27"/>
        <end position="549"/>
    </location>
</feature>
<protein>
    <submittedName>
        <fullName evidence="2">Uncharacterized protein</fullName>
    </submittedName>
</protein>
<name>A0A2V3ZTE2_9BACT</name>
<dbReference type="Proteomes" id="UP000248079">
    <property type="component" value="Unassembled WGS sequence"/>
</dbReference>
<keyword evidence="1" id="KW-0732">Signal</keyword>
<reference evidence="2 3" key="1">
    <citation type="submission" date="2018-05" db="EMBL/GenBank/DDBJ databases">
        <title>Marinifilum breve JC075T sp. nov., a marine bacterium isolated from Yongle Blue Hole in the South China Sea.</title>
        <authorList>
            <person name="Fu T."/>
        </authorList>
    </citation>
    <scope>NUCLEOTIDE SEQUENCE [LARGE SCALE GENOMIC DNA]</scope>
    <source>
        <strain evidence="2 3">JC075</strain>
    </source>
</reference>
<accession>A0A2V3ZTE2</accession>
<feature type="signal peptide" evidence="1">
    <location>
        <begin position="1"/>
        <end position="26"/>
    </location>
</feature>
<proteinExistence type="predicted"/>
<dbReference type="PROSITE" id="PS51257">
    <property type="entry name" value="PROKAR_LIPOPROTEIN"/>
    <property type="match status" value="1"/>
</dbReference>
<gene>
    <name evidence="2" type="ORF">DF185_19085</name>
</gene>
<sequence length="549" mass="59942">MISKSRFLIPLILCGLLAITTQSCFDSDDYDMDRLSEKVEWTPNMIAPVGYGTYTLWYLLNEHELDPNDQTIFLEGNNLVIRHRENDIFSYAVDEVLNFPNQVSQNLGIAIGNFPGIPHASIPVNPINFSETFSVNAGNPDIILSELLLNTDIDLRLTNPLNTEIDLTITFPGISEGGSVVTRTFRVGANANNQPESITLNNATVNFTTPYTTSNEIDIDFSVFIRDNGGNISGSGNVGVNLTVQNIDFITASGDFGKQAINIGTGSIDLDVDFWDDVDGEYRFADPKIHVHLRNSVGVPFAINANITGYSSGGNTQNLNPDVLQPVNYPKTIADVLDTPNEETITYDKTNSDIVDLMALPPSDRLDYFGNVNLNPNTVDVATQPNIISNTSRIDADIEIEIPLEFTATNLTLKDTIDDIDIDDADKVMNAAVVITAKNGYPLDVTVENIQLTDASYNVIDEIKDNEVIDAASVYTSGANIGVVDPNSIKEVSHEIKLTQAQIANLNKTENIIINAVVSTQNGGIPVKLKGDYELKFTISVQAQLDLSN</sequence>
<dbReference type="OrthoDB" id="1110028at2"/>
<dbReference type="EMBL" id="QFLI01000010">
    <property type="protein sequence ID" value="PXX97125.1"/>
    <property type="molecule type" value="Genomic_DNA"/>
</dbReference>
<evidence type="ECO:0000313" key="3">
    <source>
        <dbReference type="Proteomes" id="UP000248079"/>
    </source>
</evidence>